<dbReference type="Proteomes" id="UP000281708">
    <property type="component" value="Unassembled WGS sequence"/>
</dbReference>
<evidence type="ECO:0000313" key="4">
    <source>
        <dbReference type="Proteomes" id="UP000281708"/>
    </source>
</evidence>
<evidence type="ECO:0000313" key="3">
    <source>
        <dbReference type="EMBL" id="RLV49392.1"/>
    </source>
</evidence>
<comment type="caution">
    <text evidence="3">The sequence shown here is derived from an EMBL/GenBank/DDBJ whole genome shotgun (WGS) entry which is preliminary data.</text>
</comment>
<evidence type="ECO:0000256" key="1">
    <source>
        <dbReference type="SAM" id="MobiDB-lite"/>
    </source>
</evidence>
<evidence type="ECO:0000256" key="2">
    <source>
        <dbReference type="SAM" id="Phobius"/>
    </source>
</evidence>
<reference evidence="3 4" key="1">
    <citation type="submission" date="2018-10" db="EMBL/GenBank/DDBJ databases">
        <title>Marmoricola sp. 4Q3S-7 whole genome shotgun sequence.</title>
        <authorList>
            <person name="Li F."/>
        </authorList>
    </citation>
    <scope>NUCLEOTIDE SEQUENCE [LARGE SCALE GENOMIC DNA]</scope>
    <source>
        <strain evidence="3 4">4Q3S-7</strain>
    </source>
</reference>
<feature type="transmembrane region" description="Helical" evidence="2">
    <location>
        <begin position="36"/>
        <end position="55"/>
    </location>
</feature>
<keyword evidence="2" id="KW-0472">Membrane</keyword>
<keyword evidence="2" id="KW-0812">Transmembrane</keyword>
<dbReference type="AlphaFoldDB" id="A0A3L8P340"/>
<dbReference type="EMBL" id="RDBE01000007">
    <property type="protein sequence ID" value="RLV49392.1"/>
    <property type="molecule type" value="Genomic_DNA"/>
</dbReference>
<name>A0A3L8P340_9ACTN</name>
<keyword evidence="2" id="KW-1133">Transmembrane helix</keyword>
<proteinExistence type="predicted"/>
<keyword evidence="4" id="KW-1185">Reference proteome</keyword>
<accession>A0A3L8P340</accession>
<dbReference type="OrthoDB" id="10017018at2"/>
<dbReference type="RefSeq" id="WP_121806494.1">
    <property type="nucleotide sequence ID" value="NZ_RDBE01000007.1"/>
</dbReference>
<gene>
    <name evidence="3" type="ORF">D9V37_12735</name>
</gene>
<feature type="region of interest" description="Disordered" evidence="1">
    <location>
        <begin position="67"/>
        <end position="105"/>
    </location>
</feature>
<protein>
    <submittedName>
        <fullName evidence="3">Uncharacterized protein</fullName>
    </submittedName>
</protein>
<sequence length="105" mass="10368">MNGTASLALPASLVLSSPVLWMLHDGTMTAGDALRRWAICLAVCWVAIGLVRTLVVPASAGPASAPLALSAPAGDAGSAPQPLRATGEATGEATGTNTTGARDDS</sequence>
<organism evidence="3 4">
    <name type="scientific">Nocardioides mangrovicus</name>
    <dbReference type="NCBI Taxonomy" id="2478913"/>
    <lineage>
        <taxon>Bacteria</taxon>
        <taxon>Bacillati</taxon>
        <taxon>Actinomycetota</taxon>
        <taxon>Actinomycetes</taxon>
        <taxon>Propionibacteriales</taxon>
        <taxon>Nocardioidaceae</taxon>
        <taxon>Nocardioides</taxon>
    </lineage>
</organism>